<keyword evidence="1" id="KW-0732">Signal</keyword>
<dbReference type="EMBL" id="SNZR01000015">
    <property type="protein sequence ID" value="TDR88175.1"/>
    <property type="molecule type" value="Genomic_DNA"/>
</dbReference>
<comment type="caution">
    <text evidence="2">The sequence shown here is derived from an EMBL/GenBank/DDBJ whole genome shotgun (WGS) entry which is preliminary data.</text>
</comment>
<proteinExistence type="predicted"/>
<reference evidence="2 3" key="1">
    <citation type="submission" date="2019-03" db="EMBL/GenBank/DDBJ databases">
        <title>Genomic Encyclopedia of Type Strains, Phase IV (KMG-IV): sequencing the most valuable type-strain genomes for metagenomic binning, comparative biology and taxonomic classification.</title>
        <authorList>
            <person name="Goeker M."/>
        </authorList>
    </citation>
    <scope>NUCLEOTIDE SEQUENCE [LARGE SCALE GENOMIC DNA]</scope>
    <source>
        <strain evidence="2 3">DSM 25903</strain>
    </source>
</reference>
<accession>A0A4R7BUB8</accession>
<feature type="chain" id="PRO_5020932464" evidence="1">
    <location>
        <begin position="20"/>
        <end position="153"/>
    </location>
</feature>
<protein>
    <submittedName>
        <fullName evidence="2">Uncharacterized protein</fullName>
    </submittedName>
</protein>
<evidence type="ECO:0000256" key="1">
    <source>
        <dbReference type="SAM" id="SignalP"/>
    </source>
</evidence>
<feature type="signal peptide" evidence="1">
    <location>
        <begin position="1"/>
        <end position="19"/>
    </location>
</feature>
<dbReference type="Proteomes" id="UP000295122">
    <property type="component" value="Unassembled WGS sequence"/>
</dbReference>
<dbReference type="AlphaFoldDB" id="A0A4R7BUB8"/>
<sequence length="153" mass="16144">MRRLILVLALGASVASVFAPSASASAWRVSGGTLEDGTSVAMVFAGDITTRSMIGLSCRGGRLRALAAPAPPGATGRVRVTYEIDGRSRSGRWTVEETRLVAEGDEARRFAALLAAMRREIWFTIGDGPRSLVSARGARQALARVLAECRPGS</sequence>
<name>A0A4R7BUB8_9HYPH</name>
<evidence type="ECO:0000313" key="3">
    <source>
        <dbReference type="Proteomes" id="UP000295122"/>
    </source>
</evidence>
<keyword evidence="3" id="KW-1185">Reference proteome</keyword>
<evidence type="ECO:0000313" key="2">
    <source>
        <dbReference type="EMBL" id="TDR88175.1"/>
    </source>
</evidence>
<organism evidence="2 3">
    <name type="scientific">Enterovirga rhinocerotis</name>
    <dbReference type="NCBI Taxonomy" id="1339210"/>
    <lineage>
        <taxon>Bacteria</taxon>
        <taxon>Pseudomonadati</taxon>
        <taxon>Pseudomonadota</taxon>
        <taxon>Alphaproteobacteria</taxon>
        <taxon>Hyphomicrobiales</taxon>
        <taxon>Methylobacteriaceae</taxon>
        <taxon>Enterovirga</taxon>
    </lineage>
</organism>
<dbReference type="RefSeq" id="WP_133773450.1">
    <property type="nucleotide sequence ID" value="NZ_SNZR01000015.1"/>
</dbReference>
<gene>
    <name evidence="2" type="ORF">EV668_4046</name>
</gene>